<dbReference type="AlphaFoldDB" id="A0A5S9PI38"/>
<organism evidence="1 2">
    <name type="scientific">BD1-7 clade bacterium</name>
    <dbReference type="NCBI Taxonomy" id="2029982"/>
    <lineage>
        <taxon>Bacteria</taxon>
        <taxon>Pseudomonadati</taxon>
        <taxon>Pseudomonadota</taxon>
        <taxon>Gammaproteobacteria</taxon>
        <taxon>Cellvibrionales</taxon>
        <taxon>Spongiibacteraceae</taxon>
        <taxon>BD1-7 clade</taxon>
    </lineage>
</organism>
<dbReference type="OrthoDB" id="191189at2"/>
<evidence type="ECO:0000313" key="1">
    <source>
        <dbReference type="EMBL" id="CAA0103653.1"/>
    </source>
</evidence>
<dbReference type="SUPFAM" id="SSF55961">
    <property type="entry name" value="Bet v1-like"/>
    <property type="match status" value="1"/>
</dbReference>
<proteinExistence type="predicted"/>
<keyword evidence="2" id="KW-1185">Reference proteome</keyword>
<protein>
    <recommendedName>
        <fullName evidence="3">Coenzyme Q-binding protein COQ10 START domain-containing protein</fullName>
    </recommendedName>
</protein>
<evidence type="ECO:0008006" key="3">
    <source>
        <dbReference type="Google" id="ProtNLM"/>
    </source>
</evidence>
<sequence length="199" mass="22413">MTTPKVATTAVASSNISSSLSDDYQSNSPTRLKGLFSDIICAEPINISAPADEVWRHITNFEDYPNWNPLNRFFELDTHAGVGESVTFGVSWGPYEDGGTPRPLDMLKQHLLQHETFTTWHTRRAIAYADTIFGLLRAERVQVLTPIDDNNTQYHTFERCQGVLQPLVLFLYKKKIIRGFNAASKALKMKAESNQGVQH</sequence>
<dbReference type="InterPro" id="IPR023393">
    <property type="entry name" value="START-like_dom_sf"/>
</dbReference>
<dbReference type="EMBL" id="CACSIO010000010">
    <property type="protein sequence ID" value="CAA0103653.1"/>
    <property type="molecule type" value="Genomic_DNA"/>
</dbReference>
<dbReference type="InterPro" id="IPR019587">
    <property type="entry name" value="Polyketide_cyclase/dehydratase"/>
</dbReference>
<dbReference type="CDD" id="cd07822">
    <property type="entry name" value="SRPBCC_4"/>
    <property type="match status" value="1"/>
</dbReference>
<name>A0A5S9PI38_9GAMM</name>
<dbReference type="Pfam" id="PF10604">
    <property type="entry name" value="Polyketide_cyc2"/>
    <property type="match status" value="1"/>
</dbReference>
<reference evidence="1 2" key="1">
    <citation type="submission" date="2019-11" db="EMBL/GenBank/DDBJ databases">
        <authorList>
            <person name="Holert J."/>
        </authorList>
    </citation>
    <scope>NUCLEOTIDE SEQUENCE [LARGE SCALE GENOMIC DNA]</scope>
    <source>
        <strain evidence="1">SB11_3</strain>
    </source>
</reference>
<dbReference type="Proteomes" id="UP000441399">
    <property type="component" value="Unassembled WGS sequence"/>
</dbReference>
<dbReference type="Gene3D" id="3.30.530.20">
    <property type="match status" value="1"/>
</dbReference>
<evidence type="ECO:0000313" key="2">
    <source>
        <dbReference type="Proteomes" id="UP000441399"/>
    </source>
</evidence>
<gene>
    <name evidence="1" type="ORF">OPDIPICF_04562</name>
</gene>
<accession>A0A5S9PI38</accession>